<proteinExistence type="predicted"/>
<name>A0A538U8Q4_UNCEI</name>
<feature type="domain" description="NAD-dependent epimerase/dehydratase" evidence="2">
    <location>
        <begin position="107"/>
        <end position="331"/>
    </location>
</feature>
<feature type="compositionally biased region" description="Pro residues" evidence="1">
    <location>
        <begin position="42"/>
        <end position="55"/>
    </location>
</feature>
<feature type="region of interest" description="Disordered" evidence="1">
    <location>
        <begin position="1"/>
        <end position="84"/>
    </location>
</feature>
<evidence type="ECO:0000313" key="3">
    <source>
        <dbReference type="EMBL" id="TMQ72273.1"/>
    </source>
</evidence>
<dbReference type="PANTHER" id="PTHR48079">
    <property type="entry name" value="PROTEIN YEEZ"/>
    <property type="match status" value="1"/>
</dbReference>
<dbReference type="InterPro" id="IPR001509">
    <property type="entry name" value="Epimerase_deHydtase"/>
</dbReference>
<gene>
    <name evidence="3" type="ORF">E6K80_03210</name>
</gene>
<sequence length="435" mass="47760">MRSRPKRTRNGIARPGGRGCRSGSGRRSARARGPIGGKRPPPRPGRSPRPPPGPGRSPRRERDRARGLRNRALLRRLGRPGPPECAARRCRRDVRGLGHVWAERIVILVTGAAGFLGREVVRQLRARGATVRAVDMVEDAPPAEGVERMTGDLVDPAFCRAVVPGVQAVVHSAAVQFHTPGVPRFRIEPFFRRNAAMTRALLDASIAAGVRRFVLVSSDMVYGPPARPGLLREDAPTHPVGPYGRSKVESEAHARAARGRFEDVTILRPSVIIGPGRLGLLQKLFDMVRTGRAVPMFGPGHNRHHMIAVDDLARACLLALDRGTHGTYNVASQNPPTTREMLSELCRRAGSSSILMALPTPPLQLALRMLWSVRLSPMNPEQFLIAPVDYVLDTSAARNELGFEARRHDTDTMVDTYRWYVETLGDGHRAPSALR</sequence>
<dbReference type="Gene3D" id="3.40.50.720">
    <property type="entry name" value="NAD(P)-binding Rossmann-like Domain"/>
    <property type="match status" value="1"/>
</dbReference>
<dbReference type="InterPro" id="IPR051783">
    <property type="entry name" value="NAD(P)-dependent_oxidoreduct"/>
</dbReference>
<organism evidence="3 4">
    <name type="scientific">Eiseniibacteriota bacterium</name>
    <dbReference type="NCBI Taxonomy" id="2212470"/>
    <lineage>
        <taxon>Bacteria</taxon>
        <taxon>Candidatus Eiseniibacteriota</taxon>
    </lineage>
</organism>
<feature type="compositionally biased region" description="Basic residues" evidence="1">
    <location>
        <begin position="67"/>
        <end position="78"/>
    </location>
</feature>
<evidence type="ECO:0000313" key="4">
    <source>
        <dbReference type="Proteomes" id="UP000319836"/>
    </source>
</evidence>
<protein>
    <submittedName>
        <fullName evidence="3">NAD(P)-dependent oxidoreductase</fullName>
    </submittedName>
</protein>
<dbReference type="GO" id="GO:0004029">
    <property type="term" value="F:aldehyde dehydrogenase (NAD+) activity"/>
    <property type="evidence" value="ECO:0007669"/>
    <property type="project" value="TreeGrafter"/>
</dbReference>
<dbReference type="Proteomes" id="UP000319836">
    <property type="component" value="Unassembled WGS sequence"/>
</dbReference>
<comment type="caution">
    <text evidence="3">The sequence shown here is derived from an EMBL/GenBank/DDBJ whole genome shotgun (WGS) entry which is preliminary data.</text>
</comment>
<dbReference type="Pfam" id="PF01370">
    <property type="entry name" value="Epimerase"/>
    <property type="match status" value="1"/>
</dbReference>
<dbReference type="InterPro" id="IPR036291">
    <property type="entry name" value="NAD(P)-bd_dom_sf"/>
</dbReference>
<evidence type="ECO:0000259" key="2">
    <source>
        <dbReference type="Pfam" id="PF01370"/>
    </source>
</evidence>
<dbReference type="EMBL" id="VBPA01000068">
    <property type="protein sequence ID" value="TMQ72273.1"/>
    <property type="molecule type" value="Genomic_DNA"/>
</dbReference>
<dbReference type="GO" id="GO:0005737">
    <property type="term" value="C:cytoplasm"/>
    <property type="evidence" value="ECO:0007669"/>
    <property type="project" value="TreeGrafter"/>
</dbReference>
<dbReference type="PANTHER" id="PTHR48079:SF6">
    <property type="entry name" value="NAD(P)-BINDING DOMAIN-CONTAINING PROTEIN-RELATED"/>
    <property type="match status" value="1"/>
</dbReference>
<dbReference type="SUPFAM" id="SSF51735">
    <property type="entry name" value="NAD(P)-binding Rossmann-fold domains"/>
    <property type="match status" value="1"/>
</dbReference>
<accession>A0A538U8Q4</accession>
<dbReference type="AlphaFoldDB" id="A0A538U8Q4"/>
<evidence type="ECO:0000256" key="1">
    <source>
        <dbReference type="SAM" id="MobiDB-lite"/>
    </source>
</evidence>
<reference evidence="3 4" key="1">
    <citation type="journal article" date="2019" name="Nat. Microbiol.">
        <title>Mediterranean grassland soil C-N compound turnover is dependent on rainfall and depth, and is mediated by genomically divergent microorganisms.</title>
        <authorList>
            <person name="Diamond S."/>
            <person name="Andeer P.F."/>
            <person name="Li Z."/>
            <person name="Crits-Christoph A."/>
            <person name="Burstein D."/>
            <person name="Anantharaman K."/>
            <person name="Lane K.R."/>
            <person name="Thomas B.C."/>
            <person name="Pan C."/>
            <person name="Northen T.R."/>
            <person name="Banfield J.F."/>
        </authorList>
    </citation>
    <scope>NUCLEOTIDE SEQUENCE [LARGE SCALE GENOMIC DNA]</scope>
    <source>
        <strain evidence="3">WS_10</strain>
    </source>
</reference>